<dbReference type="NCBIfam" id="TIGR03467">
    <property type="entry name" value="HpnE"/>
    <property type="match status" value="1"/>
</dbReference>
<dbReference type="InterPro" id="IPR036188">
    <property type="entry name" value="FAD/NAD-bd_sf"/>
</dbReference>
<accession>A0A158EPZ7</accession>
<dbReference type="STRING" id="326475.AWB66_00051"/>
<sequence>MSRLVHVIGAGLSGLAAAVQLQRRGARVVLHEAAPHAGGRCRSYFDGKLNATVDIGNHLVLSGNHAMLGFARAIGAADDLLGPTRPDYPFVDLKNDARWTVRLSSGRLPKWVFDPASRVPGTQPADYLSLASLLWAKPGRTIAQSLRAHGRVWDALLRPLLLSALNTDPAEASALVAGNLLRETLVAGGQACRPLVAGSGLGHAFVDPALRHLQYGGADIRLGARLSGIGFNGADSKQRVSALDFADGPIAVAPSDGVVLAVPPDVARMLVPGLTAPTEYRAIVTAHFAVDPPFGFAPATCLLNGTANWLFAFDGRLSVTVCDAGRFLDTPHDELARTLWAETAKAAGMAAAPMPPWQIAAEPRATLAALPAQEGLRPATRTRWPNLMLAGDWTATGLPATIEGAIRSGQKAADALMNPSMDR</sequence>
<dbReference type="InterPro" id="IPR050464">
    <property type="entry name" value="Zeta_carotene_desat/Oxidored"/>
</dbReference>
<dbReference type="AlphaFoldDB" id="A0A158EPZ7"/>
<reference evidence="2" key="1">
    <citation type="submission" date="2016-01" db="EMBL/GenBank/DDBJ databases">
        <authorList>
            <person name="Peeters Charlotte."/>
        </authorList>
    </citation>
    <scope>NUCLEOTIDE SEQUENCE</scope>
    <source>
        <strain evidence="2">LMG 22936</strain>
    </source>
</reference>
<dbReference type="RefSeq" id="WP_087628263.1">
    <property type="nucleotide sequence ID" value="NZ_FCNZ02000001.1"/>
</dbReference>
<feature type="domain" description="Amine oxidase" evidence="1">
    <location>
        <begin position="12"/>
        <end position="416"/>
    </location>
</feature>
<dbReference type="Proteomes" id="UP000054717">
    <property type="component" value="Unassembled WGS sequence"/>
</dbReference>
<dbReference type="Gene3D" id="3.50.50.60">
    <property type="entry name" value="FAD/NAD(P)-binding domain"/>
    <property type="match status" value="1"/>
</dbReference>
<gene>
    <name evidence="2" type="ORF">AWB66_00051</name>
</gene>
<dbReference type="PANTHER" id="PTHR42923">
    <property type="entry name" value="PROTOPORPHYRINOGEN OXIDASE"/>
    <property type="match status" value="1"/>
</dbReference>
<evidence type="ECO:0000259" key="1">
    <source>
        <dbReference type="Pfam" id="PF01593"/>
    </source>
</evidence>
<name>A0A158EPZ7_9BURK</name>
<organism evidence="2 3">
    <name type="scientific">Caballeronia telluris</name>
    <dbReference type="NCBI Taxonomy" id="326475"/>
    <lineage>
        <taxon>Bacteria</taxon>
        <taxon>Pseudomonadati</taxon>
        <taxon>Pseudomonadota</taxon>
        <taxon>Betaproteobacteria</taxon>
        <taxon>Burkholderiales</taxon>
        <taxon>Burkholderiaceae</taxon>
        <taxon>Caballeronia</taxon>
    </lineage>
</organism>
<protein>
    <submittedName>
        <fullName evidence="2">Amine oxidase</fullName>
    </submittedName>
</protein>
<evidence type="ECO:0000313" key="3">
    <source>
        <dbReference type="Proteomes" id="UP000054717"/>
    </source>
</evidence>
<comment type="caution">
    <text evidence="2">The sequence shown here is derived from an EMBL/GenBank/DDBJ whole genome shotgun (WGS) entry which is preliminary data.</text>
</comment>
<keyword evidence="3" id="KW-1185">Reference proteome</keyword>
<dbReference type="GO" id="GO:0016491">
    <property type="term" value="F:oxidoreductase activity"/>
    <property type="evidence" value="ECO:0007669"/>
    <property type="project" value="InterPro"/>
</dbReference>
<dbReference type="EMBL" id="FCNZ02000001">
    <property type="protein sequence ID" value="SAL09159.1"/>
    <property type="molecule type" value="Genomic_DNA"/>
</dbReference>
<evidence type="ECO:0000313" key="2">
    <source>
        <dbReference type="EMBL" id="SAL09159.1"/>
    </source>
</evidence>
<dbReference type="PANTHER" id="PTHR42923:SF47">
    <property type="entry name" value="BLR3003 PROTEIN"/>
    <property type="match status" value="1"/>
</dbReference>
<dbReference type="Pfam" id="PF01593">
    <property type="entry name" value="Amino_oxidase"/>
    <property type="match status" value="1"/>
</dbReference>
<dbReference type="InterPro" id="IPR017830">
    <property type="entry name" value="SQase_HpnE"/>
</dbReference>
<dbReference type="SUPFAM" id="SSF51905">
    <property type="entry name" value="FAD/NAD(P)-binding domain"/>
    <property type="match status" value="1"/>
</dbReference>
<proteinExistence type="predicted"/>
<dbReference type="InterPro" id="IPR002937">
    <property type="entry name" value="Amino_oxidase"/>
</dbReference>